<dbReference type="Proteomes" id="UP000553957">
    <property type="component" value="Unassembled WGS sequence"/>
</dbReference>
<dbReference type="EMBL" id="JACHKF010000001">
    <property type="protein sequence ID" value="MBB6566420.1"/>
    <property type="molecule type" value="Genomic_DNA"/>
</dbReference>
<evidence type="ECO:0000313" key="1">
    <source>
        <dbReference type="EMBL" id="MBB6566420.1"/>
    </source>
</evidence>
<dbReference type="AlphaFoldDB" id="A0A7Y4P0R1"/>
<evidence type="ECO:0000313" key="2">
    <source>
        <dbReference type="EMBL" id="NOL42921.1"/>
    </source>
</evidence>
<accession>A0A7Y4P0R1</accession>
<name>A0A7Y4P0R1_9ACTN</name>
<dbReference type="Proteomes" id="UP000534306">
    <property type="component" value="Unassembled WGS sequence"/>
</dbReference>
<protein>
    <submittedName>
        <fullName evidence="2">Uncharacterized protein</fullName>
    </submittedName>
</protein>
<sequence length="299" mass="31994">MTTTTDNPSVDFLSPLTGPQVGRLVCLALAVVRRLGYELMYRDGVLQPTDPRASGPILGLSNLARAIAHQDPAGWPQAVERHFTDLIRRLEEGVPDPPADPERALVQRLVPRAALPAEWTADRPDFLPGLLSVPAAEQGDVVTMFLNPSDLGLTWSAAEGFGLANLRRRTDTVDFVDVGGVQIAALTGDSFTASRALVIDAVLRDSLAISTPPSGLLVALPSRDLLLIHVIRDLGAIPALGHLINHAVRTYNQAPGPLSPDVHLVTFTPTPTWYPATSAHSPTTLTLSPELSALLKEFS</sequence>
<keyword evidence="3" id="KW-1185">Reference proteome</keyword>
<dbReference type="EMBL" id="JABJRC010000005">
    <property type="protein sequence ID" value="NOL42921.1"/>
    <property type="molecule type" value="Genomic_DNA"/>
</dbReference>
<comment type="caution">
    <text evidence="2">The sequence shown here is derived from an EMBL/GenBank/DDBJ whole genome shotgun (WGS) entry which is preliminary data.</text>
</comment>
<evidence type="ECO:0000313" key="3">
    <source>
        <dbReference type="Proteomes" id="UP000534306"/>
    </source>
</evidence>
<reference evidence="1 4" key="2">
    <citation type="submission" date="2020-08" db="EMBL/GenBank/DDBJ databases">
        <title>Sequencing the genomes of 1000 actinobacteria strains.</title>
        <authorList>
            <person name="Klenk H.-P."/>
        </authorList>
    </citation>
    <scope>NUCLEOTIDE SEQUENCE [LARGE SCALE GENOMIC DNA]</scope>
    <source>
        <strain evidence="1 4">DSM 15626</strain>
    </source>
</reference>
<evidence type="ECO:0000313" key="4">
    <source>
        <dbReference type="Proteomes" id="UP000553957"/>
    </source>
</evidence>
<dbReference type="RefSeq" id="WP_171675417.1">
    <property type="nucleotide sequence ID" value="NZ_BAAAGT010000010.1"/>
</dbReference>
<organism evidence="2 3">
    <name type="scientific">Kribbella sandramycini</name>
    <dbReference type="NCBI Taxonomy" id="60450"/>
    <lineage>
        <taxon>Bacteria</taxon>
        <taxon>Bacillati</taxon>
        <taxon>Actinomycetota</taxon>
        <taxon>Actinomycetes</taxon>
        <taxon>Propionibacteriales</taxon>
        <taxon>Kribbellaceae</taxon>
        <taxon>Kribbella</taxon>
    </lineage>
</organism>
<reference evidence="2 3" key="1">
    <citation type="submission" date="2020-05" db="EMBL/GenBank/DDBJ databases">
        <title>Genome sequence of Kribbella sandramycini ATCC 39419.</title>
        <authorList>
            <person name="Maclea K.S."/>
            <person name="Fair J.L."/>
        </authorList>
    </citation>
    <scope>NUCLEOTIDE SEQUENCE [LARGE SCALE GENOMIC DNA]</scope>
    <source>
        <strain evidence="2 3">ATCC 39419</strain>
    </source>
</reference>
<proteinExistence type="predicted"/>
<gene>
    <name evidence="1" type="ORF">HNR71_002057</name>
    <name evidence="2" type="ORF">HPO96_21985</name>
</gene>